<name>A0ABQ5RDF9_9MICO</name>
<proteinExistence type="predicted"/>
<gene>
    <name evidence="2" type="ORF">BCONGLO52_02930</name>
</gene>
<protein>
    <submittedName>
        <fullName evidence="2">Uncharacterized protein</fullName>
    </submittedName>
</protein>
<organism evidence="2 3">
    <name type="scientific">Brachybacterium conglomeratum</name>
    <dbReference type="NCBI Taxonomy" id="47846"/>
    <lineage>
        <taxon>Bacteria</taxon>
        <taxon>Bacillati</taxon>
        <taxon>Actinomycetota</taxon>
        <taxon>Actinomycetes</taxon>
        <taxon>Micrococcales</taxon>
        <taxon>Dermabacteraceae</taxon>
        <taxon>Brachybacterium</taxon>
    </lineage>
</organism>
<evidence type="ECO:0000256" key="1">
    <source>
        <dbReference type="SAM" id="MobiDB-lite"/>
    </source>
</evidence>
<feature type="compositionally biased region" description="Basic and acidic residues" evidence="1">
    <location>
        <begin position="68"/>
        <end position="77"/>
    </location>
</feature>
<feature type="compositionally biased region" description="Gly residues" evidence="1">
    <location>
        <begin position="36"/>
        <end position="46"/>
    </location>
</feature>
<feature type="region of interest" description="Disordered" evidence="1">
    <location>
        <begin position="1"/>
        <end position="77"/>
    </location>
</feature>
<keyword evidence="3" id="KW-1185">Reference proteome</keyword>
<sequence length="77" mass="8091">MVVRSFQGMRARPPPSGRDASRSEQGRIGARRCAGGDTGTGRGDGGVPVRDRHGPGPQDRGLQGDSAQRIDDIPPRA</sequence>
<comment type="caution">
    <text evidence="2">The sequence shown here is derived from an EMBL/GenBank/DDBJ whole genome shotgun (WGS) entry which is preliminary data.</text>
</comment>
<reference evidence="2" key="1">
    <citation type="submission" date="2022-12" db="EMBL/GenBank/DDBJ databases">
        <title>Reference genome sequencing for broad-spectrum identification of bacterial and archaeal isolates by mass spectrometry.</title>
        <authorList>
            <person name="Sekiguchi Y."/>
            <person name="Tourlousse D.M."/>
        </authorList>
    </citation>
    <scope>NUCLEOTIDE SEQUENCE</scope>
    <source>
        <strain evidence="2">5-2</strain>
    </source>
</reference>
<dbReference type="EMBL" id="BSDQ01000001">
    <property type="protein sequence ID" value="GLI29452.1"/>
    <property type="molecule type" value="Genomic_DNA"/>
</dbReference>
<accession>A0ABQ5RDF9</accession>
<evidence type="ECO:0000313" key="3">
    <source>
        <dbReference type="Proteomes" id="UP001144451"/>
    </source>
</evidence>
<dbReference type="Proteomes" id="UP001144451">
    <property type="component" value="Unassembled WGS sequence"/>
</dbReference>
<evidence type="ECO:0000313" key="2">
    <source>
        <dbReference type="EMBL" id="GLI29452.1"/>
    </source>
</evidence>